<organism evidence="1 2">
    <name type="scientific">Kribbella yunnanensis</name>
    <dbReference type="NCBI Taxonomy" id="190194"/>
    <lineage>
        <taxon>Bacteria</taxon>
        <taxon>Bacillati</taxon>
        <taxon>Actinomycetota</taxon>
        <taxon>Actinomycetes</taxon>
        <taxon>Propionibacteriales</taxon>
        <taxon>Kribbellaceae</taxon>
        <taxon>Kribbella</taxon>
    </lineage>
</organism>
<evidence type="ECO:0000313" key="2">
    <source>
        <dbReference type="Proteomes" id="UP001500280"/>
    </source>
</evidence>
<proteinExistence type="predicted"/>
<keyword evidence="2" id="KW-1185">Reference proteome</keyword>
<protein>
    <submittedName>
        <fullName evidence="1">Uncharacterized protein</fullName>
    </submittedName>
</protein>
<name>A0ABP4UHZ6_9ACTN</name>
<accession>A0ABP4UHZ6</accession>
<dbReference type="Proteomes" id="UP001500280">
    <property type="component" value="Unassembled WGS sequence"/>
</dbReference>
<comment type="caution">
    <text evidence="1">The sequence shown here is derived from an EMBL/GenBank/DDBJ whole genome shotgun (WGS) entry which is preliminary data.</text>
</comment>
<reference evidence="2" key="1">
    <citation type="journal article" date="2019" name="Int. J. Syst. Evol. Microbiol.">
        <title>The Global Catalogue of Microorganisms (GCM) 10K type strain sequencing project: providing services to taxonomists for standard genome sequencing and annotation.</title>
        <authorList>
            <consortium name="The Broad Institute Genomics Platform"/>
            <consortium name="The Broad Institute Genome Sequencing Center for Infectious Disease"/>
            <person name="Wu L."/>
            <person name="Ma J."/>
        </authorList>
    </citation>
    <scope>NUCLEOTIDE SEQUENCE [LARGE SCALE GENOMIC DNA]</scope>
    <source>
        <strain evidence="2">JCM 14307</strain>
    </source>
</reference>
<sequence>MRVAEQFHTAAGLIEEFTGDPAEDTINNAYVTLCVHAGIASADVICCARLGEYSRGEDHKEAVALLSRVDKSLGTVLARLLALKTPAGYQPRTVSRQHVTTAGRQADQLIAAARAAG</sequence>
<dbReference type="EMBL" id="BAAANF010000020">
    <property type="protein sequence ID" value="GAA1705944.1"/>
    <property type="molecule type" value="Genomic_DNA"/>
</dbReference>
<gene>
    <name evidence="1" type="ORF">GCM10009745_62210</name>
</gene>
<evidence type="ECO:0000313" key="1">
    <source>
        <dbReference type="EMBL" id="GAA1705944.1"/>
    </source>
</evidence>